<gene>
    <name evidence="2" type="primary">bshB1</name>
    <name evidence="2" type="ORF">NDK43_04860</name>
</gene>
<dbReference type="Pfam" id="PF02585">
    <property type="entry name" value="PIG-L"/>
    <property type="match status" value="1"/>
</dbReference>
<dbReference type="EMBL" id="JAMQCR010000001">
    <property type="protein sequence ID" value="MCM2531840.1"/>
    <property type="molecule type" value="Genomic_DNA"/>
</dbReference>
<dbReference type="Gene3D" id="3.40.50.10320">
    <property type="entry name" value="LmbE-like"/>
    <property type="match status" value="1"/>
</dbReference>
<keyword evidence="3" id="KW-1185">Reference proteome</keyword>
<comment type="cofactor">
    <cofactor evidence="1">
        <name>Zn(2+)</name>
        <dbReference type="ChEBI" id="CHEBI:29105"/>
    </cofactor>
</comment>
<dbReference type="PANTHER" id="PTHR12993:SF30">
    <property type="entry name" value="N-ACETYL-ALPHA-D-GLUCOSAMINYL L-MALATE DEACETYLASE 1"/>
    <property type="match status" value="1"/>
</dbReference>
<reference evidence="2 3" key="1">
    <citation type="submission" date="2022-06" db="EMBL/GenBank/DDBJ databases">
        <authorList>
            <person name="Jeon C.O."/>
        </authorList>
    </citation>
    <scope>NUCLEOTIDE SEQUENCE [LARGE SCALE GENOMIC DNA]</scope>
    <source>
        <strain evidence="2 3">KCTC 13943</strain>
    </source>
</reference>
<name>A0ABT0W681_9BACI</name>
<proteinExistence type="predicted"/>
<protein>
    <submittedName>
        <fullName evidence="2">Bacillithiol biosynthesis deacetylase BshB1</fullName>
    </submittedName>
</protein>
<evidence type="ECO:0000313" key="3">
    <source>
        <dbReference type="Proteomes" id="UP001523262"/>
    </source>
</evidence>
<dbReference type="PANTHER" id="PTHR12993">
    <property type="entry name" value="N-ACETYLGLUCOSAMINYL-PHOSPHATIDYLINOSITOL DE-N-ACETYLASE-RELATED"/>
    <property type="match status" value="1"/>
</dbReference>
<dbReference type="Proteomes" id="UP001523262">
    <property type="component" value="Unassembled WGS sequence"/>
</dbReference>
<organism evidence="2 3">
    <name type="scientific">Neobacillus pocheonensis</name>
    <dbReference type="NCBI Taxonomy" id="363869"/>
    <lineage>
        <taxon>Bacteria</taxon>
        <taxon>Bacillati</taxon>
        <taxon>Bacillota</taxon>
        <taxon>Bacilli</taxon>
        <taxon>Bacillales</taxon>
        <taxon>Bacillaceae</taxon>
        <taxon>Neobacillus</taxon>
    </lineage>
</organism>
<evidence type="ECO:0000313" key="2">
    <source>
        <dbReference type="EMBL" id="MCM2531840.1"/>
    </source>
</evidence>
<dbReference type="InterPro" id="IPR024078">
    <property type="entry name" value="LmbE-like_dom_sf"/>
</dbReference>
<comment type="caution">
    <text evidence="2">The sequence shown here is derived from an EMBL/GenBank/DDBJ whole genome shotgun (WGS) entry which is preliminary data.</text>
</comment>
<evidence type="ECO:0000256" key="1">
    <source>
        <dbReference type="ARBA" id="ARBA00001947"/>
    </source>
</evidence>
<sequence>MENKNVHILAFGAHADDVEIGMAGTIAKLTSVGKRIGICDLTDADLSSNGNVALRKEEASSAAEILGVSMRTSLAFPDRGLFLQEEYIKRIVSVIRKWKPQIVFAPYFEDRHPDHGNCARLVEEAVFSAGIRKYKTEEDDLPHRVERLYFYMINGFHRPDFTIDISPFMDKKLTALRAYKSQFEQTEDTVETPLVNGYIETVEAREKMFGKQVGVAFAEGFKTNIPILLDRDLIGEQS</sequence>
<dbReference type="NCBIfam" id="TIGR04001">
    <property type="entry name" value="thiol_BshB1"/>
    <property type="match status" value="1"/>
</dbReference>
<dbReference type="InterPro" id="IPR023842">
    <property type="entry name" value="Bacillithiol_biosynth_BshB1"/>
</dbReference>
<dbReference type="SUPFAM" id="SSF102588">
    <property type="entry name" value="LmbE-like"/>
    <property type="match status" value="1"/>
</dbReference>
<dbReference type="InterPro" id="IPR003737">
    <property type="entry name" value="GlcNAc_PI_deacetylase-related"/>
</dbReference>
<accession>A0ABT0W681</accession>